<organism evidence="2 3">
    <name type="scientific">Candidatus Komeilibacteria bacterium CG_4_9_14_0_8_um_filter_36_9</name>
    <dbReference type="NCBI Taxonomy" id="1974473"/>
    <lineage>
        <taxon>Bacteria</taxon>
        <taxon>Candidatus Komeiliibacteriota</taxon>
    </lineage>
</organism>
<protein>
    <recommendedName>
        <fullName evidence="4">DUF5673 domain-containing protein</fullName>
    </recommendedName>
</protein>
<gene>
    <name evidence="2" type="ORF">CO073_02010</name>
</gene>
<keyword evidence="1" id="KW-0812">Transmembrane</keyword>
<keyword evidence="1" id="KW-0472">Membrane</keyword>
<evidence type="ECO:0000256" key="1">
    <source>
        <dbReference type="SAM" id="Phobius"/>
    </source>
</evidence>
<dbReference type="Proteomes" id="UP000230136">
    <property type="component" value="Unassembled WGS sequence"/>
</dbReference>
<evidence type="ECO:0008006" key="4">
    <source>
        <dbReference type="Google" id="ProtNLM"/>
    </source>
</evidence>
<proteinExistence type="predicted"/>
<evidence type="ECO:0000313" key="2">
    <source>
        <dbReference type="EMBL" id="PJC01958.1"/>
    </source>
</evidence>
<comment type="caution">
    <text evidence="2">The sequence shown here is derived from an EMBL/GenBank/DDBJ whole genome shotgun (WGS) entry which is preliminary data.</text>
</comment>
<reference evidence="3" key="1">
    <citation type="submission" date="2017-09" db="EMBL/GenBank/DDBJ databases">
        <title>Depth-based differentiation of microbial function through sediment-hosted aquifers and enrichment of novel symbionts in the deep terrestrial subsurface.</title>
        <authorList>
            <person name="Probst A.J."/>
            <person name="Ladd B."/>
            <person name="Jarett J.K."/>
            <person name="Geller-Mcgrath D.E."/>
            <person name="Sieber C.M.K."/>
            <person name="Emerson J.B."/>
            <person name="Anantharaman K."/>
            <person name="Thomas B.C."/>
            <person name="Malmstrom R."/>
            <person name="Stieglmeier M."/>
            <person name="Klingl A."/>
            <person name="Woyke T."/>
            <person name="Ryan C.M."/>
            <person name="Banfield J.F."/>
        </authorList>
    </citation>
    <scope>NUCLEOTIDE SEQUENCE [LARGE SCALE GENOMIC DNA]</scope>
</reference>
<name>A0A2M8DRJ1_9BACT</name>
<keyword evidence="1" id="KW-1133">Transmembrane helix</keyword>
<dbReference type="EMBL" id="PFSY01000088">
    <property type="protein sequence ID" value="PJC01958.1"/>
    <property type="molecule type" value="Genomic_DNA"/>
</dbReference>
<dbReference type="AlphaFoldDB" id="A0A2M8DRJ1"/>
<accession>A0A2M8DRJ1</accession>
<feature type="transmembrane region" description="Helical" evidence="1">
    <location>
        <begin position="46"/>
        <end position="62"/>
    </location>
</feature>
<evidence type="ECO:0000313" key="3">
    <source>
        <dbReference type="Proteomes" id="UP000230136"/>
    </source>
</evidence>
<sequence length="159" mass="18379">MEDQGQTIFAWTVPEYTDYTRSKTWYIVAGIVAVLLLVYSVMTGNLLFGIIILIAAITIYYLDNNKPVEVDIIITDKGLIVDDKYHLFLEISNFYIIHEPPEVDNLFIEFNNILRPRISIALSGQNHGEIKEFLKKHLRENMEKQGEPITEALGRFFKL</sequence>